<name>A0A7M1RUK8_9CAUD</name>
<protein>
    <submittedName>
        <fullName evidence="1">Uncharacterized protein</fullName>
    </submittedName>
</protein>
<organism evidence="1 2">
    <name type="scientific">uncultured phage cr50_1</name>
    <dbReference type="NCBI Taxonomy" id="2772059"/>
    <lineage>
        <taxon>Viruses</taxon>
        <taxon>Duplodnaviria</taxon>
        <taxon>Heunggongvirae</taxon>
        <taxon>Uroviricota</taxon>
        <taxon>Caudoviricetes</taxon>
        <taxon>Crassvirales</taxon>
        <taxon>Suoliviridae</taxon>
        <taxon>Boorivirinae</taxon>
        <taxon>Cohcovirus</taxon>
        <taxon>Cohcovirus hiberniae</taxon>
    </lineage>
</organism>
<keyword evidence="2" id="KW-1185">Reference proteome</keyword>
<dbReference type="EMBL" id="MT774375">
    <property type="protein sequence ID" value="QOR58028.1"/>
    <property type="molecule type" value="Genomic_DNA"/>
</dbReference>
<evidence type="ECO:0000313" key="2">
    <source>
        <dbReference type="Proteomes" id="UP000593838"/>
    </source>
</evidence>
<accession>A0A7M1RUK8</accession>
<dbReference type="GeneID" id="65128429"/>
<proteinExistence type="predicted"/>
<dbReference type="KEGG" id="vg:65128429"/>
<dbReference type="RefSeq" id="YP_010110186.1">
    <property type="nucleotide sequence ID" value="NC_055868.1"/>
</dbReference>
<evidence type="ECO:0000313" key="1">
    <source>
        <dbReference type="EMBL" id="QOR58028.1"/>
    </source>
</evidence>
<sequence>MDVKYESKRLVMFRKECILAGPRDSVVGFFRFLKELGADVAKTVNSENLVTSRGKIVLLLKNEGKNKLFPQVTVLNRTWWDFYHNPRKHKTKIKTYNLPKQWKQVCESILILENVPLLIPES</sequence>
<dbReference type="Proteomes" id="UP000593838">
    <property type="component" value="Segment"/>
</dbReference>
<reference evidence="1 2" key="1">
    <citation type="submission" date="2020-07" db="EMBL/GenBank/DDBJ databases">
        <title>Taxonomic proposal: Crassvirales, a new order of highly abundant and diverse bacterial viruses.</title>
        <authorList>
            <person name="Shkoporov A.N."/>
            <person name="Stockdale S.R."/>
            <person name="Guerin E."/>
            <person name="Ross R.P."/>
            <person name="Hill C."/>
        </authorList>
    </citation>
    <scope>NUCLEOTIDE SEQUENCE [LARGE SCALE GENOMIC DNA]</scope>
</reference>